<dbReference type="RefSeq" id="WP_144564783.1">
    <property type="nucleotide sequence ID" value="NZ_VIVN01000005.1"/>
</dbReference>
<dbReference type="Proteomes" id="UP000319671">
    <property type="component" value="Unassembled WGS sequence"/>
</dbReference>
<evidence type="ECO:0000313" key="2">
    <source>
        <dbReference type="Proteomes" id="UP000319671"/>
    </source>
</evidence>
<evidence type="ECO:0000313" key="1">
    <source>
        <dbReference type="EMBL" id="TWE01642.1"/>
    </source>
</evidence>
<name>A0A561DE29_9BACI</name>
<sequence length="123" mass="13830">MKGISINGGIYIHWSELAPGKVTYKTISGGYNFIYYPSVKVQLNGKDAPQGYFKGGTTYLHYSALRTFNIPFTYKGMGVYNIQGRTVQADVINGSFYIRWSLLAPGKVSYQRIDGGYNFIYQP</sequence>
<comment type="caution">
    <text evidence="1">The sequence shown here is derived from an EMBL/GenBank/DDBJ whole genome shotgun (WGS) entry which is preliminary data.</text>
</comment>
<dbReference type="EMBL" id="VIVN01000005">
    <property type="protein sequence ID" value="TWE01642.1"/>
    <property type="molecule type" value="Genomic_DNA"/>
</dbReference>
<gene>
    <name evidence="1" type="ORF">FB550_1057</name>
</gene>
<organism evidence="1 2">
    <name type="scientific">Neobacillus bataviensis</name>
    <dbReference type="NCBI Taxonomy" id="220685"/>
    <lineage>
        <taxon>Bacteria</taxon>
        <taxon>Bacillati</taxon>
        <taxon>Bacillota</taxon>
        <taxon>Bacilli</taxon>
        <taxon>Bacillales</taxon>
        <taxon>Bacillaceae</taxon>
        <taxon>Neobacillus</taxon>
    </lineage>
</organism>
<proteinExistence type="predicted"/>
<keyword evidence="2" id="KW-1185">Reference proteome</keyword>
<reference evidence="1 2" key="1">
    <citation type="submission" date="2019-06" db="EMBL/GenBank/DDBJ databases">
        <title>Sorghum-associated microbial communities from plants grown in Nebraska, USA.</title>
        <authorList>
            <person name="Schachtman D."/>
        </authorList>
    </citation>
    <scope>NUCLEOTIDE SEQUENCE [LARGE SCALE GENOMIC DNA]</scope>
    <source>
        <strain evidence="1 2">2482</strain>
    </source>
</reference>
<dbReference type="AlphaFoldDB" id="A0A561DE29"/>
<accession>A0A561DE29</accession>
<protein>
    <submittedName>
        <fullName evidence="1">Uncharacterized protein</fullName>
    </submittedName>
</protein>